<evidence type="ECO:0000313" key="1">
    <source>
        <dbReference type="EMBL" id="QJD28688.1"/>
    </source>
</evidence>
<proteinExistence type="predicted"/>
<reference evidence="2" key="1">
    <citation type="submission" date="2019-12" db="EMBL/GenBank/DDBJ databases">
        <authorList>
            <person name="Awala S.I."/>
            <person name="Rhee S.K."/>
        </authorList>
    </citation>
    <scope>NUCLEOTIDE SEQUENCE [LARGE SCALE GENOMIC DNA]</scope>
    <source>
        <strain evidence="2">IM1</strain>
    </source>
</reference>
<gene>
    <name evidence="1" type="ORF">GNH96_01020</name>
</gene>
<protein>
    <submittedName>
        <fullName evidence="1">Uncharacterized protein</fullName>
    </submittedName>
</protein>
<name>A0A858Q4F2_9GAMM</name>
<dbReference type="KEGG" id="metu:GNH96_01020"/>
<dbReference type="EMBL" id="CP046565">
    <property type="protein sequence ID" value="QJD28688.1"/>
    <property type="molecule type" value="Genomic_DNA"/>
</dbReference>
<accession>A0A858Q4F2</accession>
<dbReference type="AlphaFoldDB" id="A0A858Q4F2"/>
<sequence>MPTMMSYGSEATKTVPVMVASGAGVGDGVGEEIGVGVGVGVGVAVGFGVGVALTLDDLTFAAVAACNDDASTMKASAPAIRRKTRWRGDEKPSENKESEFLLMIPPYPGLTTFVRNRSSATRSADESPYCHVGTHFPGRIPTCPTRLPLARQQ</sequence>
<dbReference type="Proteomes" id="UP000503004">
    <property type="component" value="Chromosome"/>
</dbReference>
<evidence type="ECO:0000313" key="2">
    <source>
        <dbReference type="Proteomes" id="UP000503004"/>
    </source>
</evidence>
<keyword evidence="2" id="KW-1185">Reference proteome</keyword>
<organism evidence="1 2">
    <name type="scientific">Methylococcus geothermalis</name>
    <dbReference type="NCBI Taxonomy" id="2681310"/>
    <lineage>
        <taxon>Bacteria</taxon>
        <taxon>Pseudomonadati</taxon>
        <taxon>Pseudomonadota</taxon>
        <taxon>Gammaproteobacteria</taxon>
        <taxon>Methylococcales</taxon>
        <taxon>Methylococcaceae</taxon>
        <taxon>Methylococcus</taxon>
    </lineage>
</organism>